<sequence>MRILTFASLVFLGLLAPALASRAAYAVNQVPVLDIGRTCRAAQDYGMNDPKETYRNCMLDEKEARTQLGQKWSKFKATSRRGCVPPHPIPSYVEMLTCLEMDQNTLVPYQGGVGAAGGTSSYTHDSAQPRPAMSPGPRPAGSF</sequence>
<reference evidence="3 4" key="1">
    <citation type="submission" date="2018-08" db="EMBL/GenBank/DDBJ databases">
        <title>Genomic Encyclopedia of Type Strains, Phase IV (KMG-IV): sequencing the most valuable type-strain genomes for metagenomic binning, comparative biology and taxonomic classification.</title>
        <authorList>
            <person name="Goeker M."/>
        </authorList>
    </citation>
    <scope>NUCLEOTIDE SEQUENCE [LARGE SCALE GENOMIC DNA]</scope>
    <source>
        <strain evidence="3 4">BW863</strain>
    </source>
</reference>
<organism evidence="3 4">
    <name type="scientific">Methylovirgula ligni</name>
    <dbReference type="NCBI Taxonomy" id="569860"/>
    <lineage>
        <taxon>Bacteria</taxon>
        <taxon>Pseudomonadati</taxon>
        <taxon>Pseudomonadota</taxon>
        <taxon>Alphaproteobacteria</taxon>
        <taxon>Hyphomicrobiales</taxon>
        <taxon>Beijerinckiaceae</taxon>
        <taxon>Methylovirgula</taxon>
    </lineage>
</organism>
<protein>
    <submittedName>
        <fullName evidence="3">Uncharacterized protein</fullName>
    </submittedName>
</protein>
<dbReference type="AlphaFoldDB" id="A0A3D9Z1F1"/>
<evidence type="ECO:0000313" key="4">
    <source>
        <dbReference type="Proteomes" id="UP000256900"/>
    </source>
</evidence>
<comment type="caution">
    <text evidence="3">The sequence shown here is derived from an EMBL/GenBank/DDBJ whole genome shotgun (WGS) entry which is preliminary data.</text>
</comment>
<evidence type="ECO:0000313" key="3">
    <source>
        <dbReference type="EMBL" id="REF89014.1"/>
    </source>
</evidence>
<feature type="region of interest" description="Disordered" evidence="1">
    <location>
        <begin position="117"/>
        <end position="143"/>
    </location>
</feature>
<dbReference type="RefSeq" id="WP_115834842.1">
    <property type="nucleotide sequence ID" value="NZ_CP025086.1"/>
</dbReference>
<dbReference type="OrthoDB" id="7960860at2"/>
<gene>
    <name evidence="3" type="ORF">DES32_0228</name>
</gene>
<feature type="compositionally biased region" description="Pro residues" evidence="1">
    <location>
        <begin position="132"/>
        <end position="143"/>
    </location>
</feature>
<evidence type="ECO:0000256" key="2">
    <source>
        <dbReference type="SAM" id="SignalP"/>
    </source>
</evidence>
<keyword evidence="2" id="KW-0732">Signal</keyword>
<dbReference type="EMBL" id="QUMO01000001">
    <property type="protein sequence ID" value="REF89014.1"/>
    <property type="molecule type" value="Genomic_DNA"/>
</dbReference>
<proteinExistence type="predicted"/>
<accession>A0A3D9Z1F1</accession>
<evidence type="ECO:0000256" key="1">
    <source>
        <dbReference type="SAM" id="MobiDB-lite"/>
    </source>
</evidence>
<feature type="chain" id="PRO_5017826622" evidence="2">
    <location>
        <begin position="27"/>
        <end position="143"/>
    </location>
</feature>
<feature type="signal peptide" evidence="2">
    <location>
        <begin position="1"/>
        <end position="26"/>
    </location>
</feature>
<dbReference type="Proteomes" id="UP000256900">
    <property type="component" value="Unassembled WGS sequence"/>
</dbReference>
<name>A0A3D9Z1F1_9HYPH</name>
<keyword evidence="4" id="KW-1185">Reference proteome</keyword>